<evidence type="ECO:0000256" key="2">
    <source>
        <dbReference type="ARBA" id="ARBA00022679"/>
    </source>
</evidence>
<dbReference type="InterPro" id="IPR026590">
    <property type="entry name" value="Ssirtuin_cat_dom"/>
</dbReference>
<keyword evidence="2" id="KW-0808">Transferase</keyword>
<feature type="active site" description="Proton acceptor" evidence="4">
    <location>
        <position position="122"/>
    </location>
</feature>
<dbReference type="Pfam" id="PF02146">
    <property type="entry name" value="SIR2"/>
    <property type="match status" value="1"/>
</dbReference>
<sequence length="255" mass="27199">MDAPTTLREWLPRAQAITVLSGAGISTDSGIPDFRGPQGVWTKNPEAAAQSTIGAYLADPQVRRRAWRARRDHPAWRAEPNAAHEALVRLERAGRLRAIVTQNIDGLHQRAGSSPERVIEIHGTMREAECLACGLRTPMPEVLARVEAGEEDPPCLDCGGIQKAATISFGQALKPEVLDAAVEAARSCDLFLAVGTSLTVQPAAGLCLEAVERGARFVIVNAEPTPYDPVADAVLRRPIGETLPRLVDLAVGAAA</sequence>
<dbReference type="PANTHER" id="PTHR11085:SF4">
    <property type="entry name" value="NAD-DEPENDENT PROTEIN DEACYLASE"/>
    <property type="match status" value="1"/>
</dbReference>
<keyword evidence="7" id="KW-1185">Reference proteome</keyword>
<dbReference type="PROSITE" id="PS50305">
    <property type="entry name" value="SIRTUIN"/>
    <property type="match status" value="1"/>
</dbReference>
<dbReference type="InterPro" id="IPR029035">
    <property type="entry name" value="DHS-like_NAD/FAD-binding_dom"/>
</dbReference>
<protein>
    <recommendedName>
        <fullName evidence="1">protein acetyllysine N-acetyltransferase</fullName>
        <ecNumber evidence="1">2.3.1.286</ecNumber>
    </recommendedName>
</protein>
<name>A0A9W6UX84_9ACTN</name>
<organism evidence="6 7">
    <name type="scientific">Actinomadura rubrobrunea</name>
    <dbReference type="NCBI Taxonomy" id="115335"/>
    <lineage>
        <taxon>Bacteria</taxon>
        <taxon>Bacillati</taxon>
        <taxon>Actinomycetota</taxon>
        <taxon>Actinomycetes</taxon>
        <taxon>Streptosporangiales</taxon>
        <taxon>Thermomonosporaceae</taxon>
        <taxon>Actinomadura</taxon>
    </lineage>
</organism>
<feature type="binding site" evidence="4">
    <location>
        <position position="155"/>
    </location>
    <ligand>
        <name>Zn(2+)</name>
        <dbReference type="ChEBI" id="CHEBI:29105"/>
    </ligand>
</feature>
<accession>A0A9W6UX84</accession>
<dbReference type="Gene3D" id="3.40.50.1220">
    <property type="entry name" value="TPP-binding domain"/>
    <property type="match status" value="1"/>
</dbReference>
<dbReference type="InterPro" id="IPR026591">
    <property type="entry name" value="Sirtuin_cat_small_dom_sf"/>
</dbReference>
<evidence type="ECO:0000259" key="5">
    <source>
        <dbReference type="PROSITE" id="PS50305"/>
    </source>
</evidence>
<keyword evidence="4" id="KW-0862">Zinc</keyword>
<feature type="domain" description="Deacetylase sirtuin-type" evidence="5">
    <location>
        <begin position="1"/>
        <end position="255"/>
    </location>
</feature>
<dbReference type="InterPro" id="IPR003000">
    <property type="entry name" value="Sirtuin"/>
</dbReference>
<dbReference type="PANTHER" id="PTHR11085">
    <property type="entry name" value="NAD-DEPENDENT PROTEIN DEACYLASE SIRTUIN-5, MITOCHONDRIAL-RELATED"/>
    <property type="match status" value="1"/>
</dbReference>
<evidence type="ECO:0000313" key="7">
    <source>
        <dbReference type="Proteomes" id="UP001165124"/>
    </source>
</evidence>
<dbReference type="EC" id="2.3.1.286" evidence="1"/>
<keyword evidence="4" id="KW-0479">Metal-binding</keyword>
<evidence type="ECO:0000256" key="1">
    <source>
        <dbReference type="ARBA" id="ARBA00012928"/>
    </source>
</evidence>
<dbReference type="Proteomes" id="UP001165124">
    <property type="component" value="Unassembled WGS sequence"/>
</dbReference>
<feature type="binding site" evidence="4">
    <location>
        <position position="130"/>
    </location>
    <ligand>
        <name>Zn(2+)</name>
        <dbReference type="ChEBI" id="CHEBI:29105"/>
    </ligand>
</feature>
<dbReference type="GO" id="GO:0017136">
    <property type="term" value="F:histone deacetylase activity, NAD-dependent"/>
    <property type="evidence" value="ECO:0007669"/>
    <property type="project" value="TreeGrafter"/>
</dbReference>
<keyword evidence="3" id="KW-0520">NAD</keyword>
<dbReference type="GO" id="GO:0046872">
    <property type="term" value="F:metal ion binding"/>
    <property type="evidence" value="ECO:0007669"/>
    <property type="project" value="UniProtKB-KW"/>
</dbReference>
<gene>
    <name evidence="6" type="primary">cobB2</name>
    <name evidence="6" type="ORF">Arub01_32560</name>
</gene>
<dbReference type="Gene3D" id="3.30.1600.10">
    <property type="entry name" value="SIR2/SIRT2 'Small Domain"/>
    <property type="match status" value="1"/>
</dbReference>
<dbReference type="EMBL" id="BSRZ01000007">
    <property type="protein sequence ID" value="GLW65012.1"/>
    <property type="molecule type" value="Genomic_DNA"/>
</dbReference>
<feature type="binding site" evidence="4">
    <location>
        <position position="158"/>
    </location>
    <ligand>
        <name>Zn(2+)</name>
        <dbReference type="ChEBI" id="CHEBI:29105"/>
    </ligand>
</feature>
<evidence type="ECO:0000256" key="4">
    <source>
        <dbReference type="PROSITE-ProRule" id="PRU00236"/>
    </source>
</evidence>
<dbReference type="InterPro" id="IPR050134">
    <property type="entry name" value="NAD-dep_sirtuin_deacylases"/>
</dbReference>
<proteinExistence type="predicted"/>
<dbReference type="SUPFAM" id="SSF52467">
    <property type="entry name" value="DHS-like NAD/FAD-binding domain"/>
    <property type="match status" value="1"/>
</dbReference>
<dbReference type="AlphaFoldDB" id="A0A9W6UX84"/>
<comment type="caution">
    <text evidence="6">The sequence shown here is derived from an EMBL/GenBank/DDBJ whole genome shotgun (WGS) entry which is preliminary data.</text>
</comment>
<feature type="binding site" evidence="4">
    <location>
        <position position="133"/>
    </location>
    <ligand>
        <name>Zn(2+)</name>
        <dbReference type="ChEBI" id="CHEBI:29105"/>
    </ligand>
</feature>
<dbReference type="GO" id="GO:0070403">
    <property type="term" value="F:NAD+ binding"/>
    <property type="evidence" value="ECO:0007669"/>
    <property type="project" value="InterPro"/>
</dbReference>
<evidence type="ECO:0000256" key="3">
    <source>
        <dbReference type="ARBA" id="ARBA00023027"/>
    </source>
</evidence>
<reference evidence="6" key="1">
    <citation type="submission" date="2023-02" db="EMBL/GenBank/DDBJ databases">
        <title>Actinomadura rubrobrunea NBRC 14622.</title>
        <authorList>
            <person name="Ichikawa N."/>
            <person name="Sato H."/>
            <person name="Tonouchi N."/>
        </authorList>
    </citation>
    <scope>NUCLEOTIDE SEQUENCE</scope>
    <source>
        <strain evidence="6">NBRC 14622</strain>
    </source>
</reference>
<evidence type="ECO:0000313" key="6">
    <source>
        <dbReference type="EMBL" id="GLW65012.1"/>
    </source>
</evidence>
<dbReference type="RefSeq" id="WP_067908244.1">
    <property type="nucleotide sequence ID" value="NZ_BSRZ01000007.1"/>
</dbReference>